<keyword evidence="2" id="KW-1133">Transmembrane helix</keyword>
<evidence type="ECO:0000256" key="2">
    <source>
        <dbReference type="SAM" id="Phobius"/>
    </source>
</evidence>
<keyword evidence="2" id="KW-0812">Transmembrane</keyword>
<feature type="domain" description="DUF6535" evidence="3">
    <location>
        <begin position="27"/>
        <end position="88"/>
    </location>
</feature>
<keyword evidence="2" id="KW-0472">Membrane</keyword>
<gene>
    <name evidence="4" type="ORF">PsYK624_011180</name>
</gene>
<feature type="region of interest" description="Disordered" evidence="1">
    <location>
        <begin position="1"/>
        <end position="24"/>
    </location>
</feature>
<dbReference type="InterPro" id="IPR045338">
    <property type="entry name" value="DUF6535"/>
</dbReference>
<protein>
    <recommendedName>
        <fullName evidence="3">DUF6535 domain-containing protein</fullName>
    </recommendedName>
</protein>
<dbReference type="AlphaFoldDB" id="A0A9P3FYP7"/>
<evidence type="ECO:0000259" key="3">
    <source>
        <dbReference type="Pfam" id="PF20153"/>
    </source>
</evidence>
<dbReference type="OrthoDB" id="2753780at2759"/>
<dbReference type="Pfam" id="PF20153">
    <property type="entry name" value="DUF6535"/>
    <property type="match status" value="1"/>
</dbReference>
<proteinExistence type="predicted"/>
<dbReference type="EMBL" id="BPQB01000002">
    <property type="protein sequence ID" value="GJE85041.1"/>
    <property type="molecule type" value="Genomic_DNA"/>
</dbReference>
<feature type="compositionally biased region" description="Low complexity" evidence="1">
    <location>
        <begin position="8"/>
        <end position="17"/>
    </location>
</feature>
<sequence>MDERVWPSKSGDGSAASAKDKSGLRGWAGIEEHVSKDDESKMNGYSKDIDTLLVFAGLFSAILSAFVVQTYPMLQPSASDMTNQLLVANNKLLIQGFSALSLD</sequence>
<feature type="transmembrane region" description="Helical" evidence="2">
    <location>
        <begin position="51"/>
        <end position="71"/>
    </location>
</feature>
<name>A0A9P3FYP7_9APHY</name>
<evidence type="ECO:0000256" key="1">
    <source>
        <dbReference type="SAM" id="MobiDB-lite"/>
    </source>
</evidence>
<evidence type="ECO:0000313" key="4">
    <source>
        <dbReference type="EMBL" id="GJE85041.1"/>
    </source>
</evidence>
<evidence type="ECO:0000313" key="5">
    <source>
        <dbReference type="Proteomes" id="UP000703269"/>
    </source>
</evidence>
<organism evidence="4 5">
    <name type="scientific">Phanerochaete sordida</name>
    <dbReference type="NCBI Taxonomy" id="48140"/>
    <lineage>
        <taxon>Eukaryota</taxon>
        <taxon>Fungi</taxon>
        <taxon>Dikarya</taxon>
        <taxon>Basidiomycota</taxon>
        <taxon>Agaricomycotina</taxon>
        <taxon>Agaricomycetes</taxon>
        <taxon>Polyporales</taxon>
        <taxon>Phanerochaetaceae</taxon>
        <taxon>Phanerochaete</taxon>
    </lineage>
</organism>
<reference evidence="4 5" key="1">
    <citation type="submission" date="2021-08" db="EMBL/GenBank/DDBJ databases">
        <title>Draft Genome Sequence of Phanerochaete sordida strain YK-624.</title>
        <authorList>
            <person name="Mori T."/>
            <person name="Dohra H."/>
            <person name="Suzuki T."/>
            <person name="Kawagishi H."/>
            <person name="Hirai H."/>
        </authorList>
    </citation>
    <scope>NUCLEOTIDE SEQUENCE [LARGE SCALE GENOMIC DNA]</scope>
    <source>
        <strain evidence="4 5">YK-624</strain>
    </source>
</reference>
<keyword evidence="5" id="KW-1185">Reference proteome</keyword>
<accession>A0A9P3FYP7</accession>
<comment type="caution">
    <text evidence="4">The sequence shown here is derived from an EMBL/GenBank/DDBJ whole genome shotgun (WGS) entry which is preliminary data.</text>
</comment>
<dbReference type="Proteomes" id="UP000703269">
    <property type="component" value="Unassembled WGS sequence"/>
</dbReference>